<dbReference type="AlphaFoldDB" id="A0A5A9NKA6"/>
<keyword evidence="4" id="KW-0436">Ligase</keyword>
<dbReference type="InterPro" id="IPR042099">
    <property type="entry name" value="ANL_N_sf"/>
</dbReference>
<feature type="region of interest" description="Disordered" evidence="11">
    <location>
        <begin position="760"/>
        <end position="809"/>
    </location>
</feature>
<dbReference type="InterPro" id="IPR000873">
    <property type="entry name" value="AMP-dep_synth/lig_dom"/>
</dbReference>
<comment type="caution">
    <text evidence="13">The sequence shown here is derived from an EMBL/GenBank/DDBJ whole genome shotgun (WGS) entry which is preliminary data.</text>
</comment>
<dbReference type="Pfam" id="PF13570">
    <property type="entry name" value="Beta-prop_ACSF4"/>
    <property type="match status" value="1"/>
</dbReference>
<evidence type="ECO:0000256" key="1">
    <source>
        <dbReference type="ARBA" id="ARBA00006432"/>
    </source>
</evidence>
<keyword evidence="6" id="KW-0276">Fatty acid metabolism</keyword>
<dbReference type="FunFam" id="3.40.50.12780:FF:000027">
    <property type="entry name" value="AASDH isoform 4"/>
    <property type="match status" value="1"/>
</dbReference>
<evidence type="ECO:0000313" key="13">
    <source>
        <dbReference type="EMBL" id="KAA0708657.1"/>
    </source>
</evidence>
<proteinExistence type="inferred from homology"/>
<keyword evidence="5" id="KW-0547">Nucleotide-binding</keyword>
<gene>
    <name evidence="13" type="ORF">E1301_Tti008089</name>
</gene>
<organism evidence="13 14">
    <name type="scientific">Triplophysa tibetana</name>
    <dbReference type="NCBI Taxonomy" id="1572043"/>
    <lineage>
        <taxon>Eukaryota</taxon>
        <taxon>Metazoa</taxon>
        <taxon>Chordata</taxon>
        <taxon>Craniata</taxon>
        <taxon>Vertebrata</taxon>
        <taxon>Euteleostomi</taxon>
        <taxon>Actinopterygii</taxon>
        <taxon>Neopterygii</taxon>
        <taxon>Teleostei</taxon>
        <taxon>Ostariophysi</taxon>
        <taxon>Cypriniformes</taxon>
        <taxon>Nemacheilidae</taxon>
        <taxon>Triplophysa</taxon>
    </lineage>
</organism>
<evidence type="ECO:0000256" key="2">
    <source>
        <dbReference type="ARBA" id="ARBA00022450"/>
    </source>
</evidence>
<dbReference type="CDD" id="cd17654">
    <property type="entry name" value="A_NRPS_acs4"/>
    <property type="match status" value="1"/>
</dbReference>
<dbReference type="GO" id="GO:0005524">
    <property type="term" value="F:ATP binding"/>
    <property type="evidence" value="ECO:0007669"/>
    <property type="project" value="UniProtKB-KW"/>
</dbReference>
<dbReference type="Gene3D" id="2.40.128.630">
    <property type="match status" value="1"/>
</dbReference>
<name>A0A5A9NKA6_9TELE</name>
<evidence type="ECO:0000256" key="10">
    <source>
        <dbReference type="ARBA" id="ARBA00078906"/>
    </source>
</evidence>
<dbReference type="GO" id="GO:0043041">
    <property type="term" value="P:amino acid activation for nonribosomal peptide biosynthetic process"/>
    <property type="evidence" value="ECO:0007669"/>
    <property type="project" value="TreeGrafter"/>
</dbReference>
<dbReference type="Pfam" id="PF00501">
    <property type="entry name" value="AMP-binding"/>
    <property type="match status" value="1"/>
</dbReference>
<dbReference type="Gene3D" id="3.40.50.12780">
    <property type="entry name" value="N-terminal domain of ligase-like"/>
    <property type="match status" value="1"/>
</dbReference>
<sequence>MAEKLLNELVHEAALARGDKIAVTFDSSIAARVSLTYDEVISLANELTERLRVSVHKNEGAIGLFCLADVFLPVWIMGVLQFPAAYVPLDPTSPPLCILRMMKKCSLNYCLVQTDLLHQFQSAFSNLLSLRVCANLSSHKLTLMTLQIELDPTIQPTETEQHPSVSAVIKYNHQREQLAYILHTSGTTGLPKIVKVPHKCIVPNITHLRSVFKMTAEDVVFLSSPLTFDPSVVEMFLALSSGASLLIVPSAVKKMPRRLAHVLFKRNTTTVLQATPSLVRRFGRHVLQEEVLSADSSLRLLAFGGEPCPSLSLLKSWKQKGNSTLIFTLYGTTEVSCWASWYKVPDKLLCMDDIDAESVPLGEPLLDTIIEVRDKKGCLVTDGEGQVFIGGQERVCLLDDEKTIVRGAMRATGDWVQVRNSHLYFLGRKDRLVKRFGQRVHLDALQQTIENLPHVEACAVSLSEGSRLMAFIVLASGQLRAPSSSSSEDLAAADVTRNCTDPASGVIEGAIRERLSQLLDRHSIPDTLFFIPALPLTSHGKGQHFYMHVLSPCSIWYSRFCSNFFLYVFLGKVAMDELMSMCVTQRQEANRETEQENIETVRLKLQTLWKKCLNLADDVVIEEDAHFLLSGGDSLQALRLYDEITVAMGTTPVGLLEVILDGSFLDVLGQIVTEKDFNVIQPSKKRKHEDSNSVDSSKRHHKDMTTVGVMQSTAGFIASSVKETLGFIVVRRAGEVIDWSCFQGMQEDCFSDTNKSKAIVQKSPKDNNSDLIPKASHGLCEKPQNNPQEVVSDQASEPERSESSQGSSEKVLPLGLKVAWSSDTGRCVDASPVLLVAPERTTVFIGSHSHRLQALNLRSGEVIWERILGDRLESSAAITKCGTLVVVGCYDKKVYFLDVASGDTVWTFETGDVVKSSPAVDPKTGLVFAGSHDGYIYALNPLAKSSIWQHYCGGGAVFSSPCLHLSPRQLYCCTLGGDLHCLNPDIGAVLWTHSSGVPFFSSPYCSDSCVFIGAVNGHIVGISHSGNQLWDFSTEGPVFSSPCVSSLTSLTNSQVSKTPGNTSPSSSPNFVVTCGSHDGHIYCLNAYNGSLLWNFQTTGKVFSIPFMFDGVLWGFGTLVAVSSTDGTVWILDGETGTLKAALSLPGELFSSPVVWGQTLVVGCRNDYVYCLELGRR</sequence>
<dbReference type="InterPro" id="IPR045851">
    <property type="entry name" value="AMP-bd_C_sf"/>
</dbReference>
<dbReference type="InterPro" id="IPR015943">
    <property type="entry name" value="WD40/YVTN_repeat-like_dom_sf"/>
</dbReference>
<evidence type="ECO:0000259" key="12">
    <source>
        <dbReference type="PROSITE" id="PS50075"/>
    </source>
</evidence>
<evidence type="ECO:0000256" key="8">
    <source>
        <dbReference type="ARBA" id="ARBA00023098"/>
    </source>
</evidence>
<evidence type="ECO:0000256" key="7">
    <source>
        <dbReference type="ARBA" id="ARBA00022840"/>
    </source>
</evidence>
<dbReference type="Gene3D" id="3.30.300.30">
    <property type="match status" value="1"/>
</dbReference>
<evidence type="ECO:0000256" key="3">
    <source>
        <dbReference type="ARBA" id="ARBA00022553"/>
    </source>
</evidence>
<dbReference type="PANTHER" id="PTHR44394">
    <property type="entry name" value="BETA-ALANINE-ACTIVATING ENZYME"/>
    <property type="match status" value="1"/>
</dbReference>
<evidence type="ECO:0000256" key="6">
    <source>
        <dbReference type="ARBA" id="ARBA00022832"/>
    </source>
</evidence>
<keyword evidence="14" id="KW-1185">Reference proteome</keyword>
<evidence type="ECO:0000256" key="4">
    <source>
        <dbReference type="ARBA" id="ARBA00022598"/>
    </source>
</evidence>
<evidence type="ECO:0000256" key="11">
    <source>
        <dbReference type="SAM" id="MobiDB-lite"/>
    </source>
</evidence>
<accession>A0A5A9NKA6</accession>
<dbReference type="GO" id="GO:0006631">
    <property type="term" value="P:fatty acid metabolic process"/>
    <property type="evidence" value="ECO:0007669"/>
    <property type="project" value="UniProtKB-KW"/>
</dbReference>
<dbReference type="GO" id="GO:0016874">
    <property type="term" value="F:ligase activity"/>
    <property type="evidence" value="ECO:0007669"/>
    <property type="project" value="UniProtKB-KW"/>
</dbReference>
<comment type="similarity">
    <text evidence="1">Belongs to the ATP-dependent AMP-binding enzyme family.</text>
</comment>
<dbReference type="PROSITE" id="PS50075">
    <property type="entry name" value="CARRIER"/>
    <property type="match status" value="1"/>
</dbReference>
<dbReference type="InterPro" id="IPR018391">
    <property type="entry name" value="PQQ_b-propeller_rpt"/>
</dbReference>
<feature type="compositionally biased region" description="Polar residues" evidence="11">
    <location>
        <begin position="783"/>
        <end position="795"/>
    </location>
</feature>
<evidence type="ECO:0000256" key="5">
    <source>
        <dbReference type="ARBA" id="ARBA00022741"/>
    </source>
</evidence>
<dbReference type="InterPro" id="IPR048005">
    <property type="entry name" value="AASDH_AMP"/>
</dbReference>
<dbReference type="PANTHER" id="PTHR44394:SF1">
    <property type="entry name" value="BETA-ALANINE-ACTIVATING ENZYME"/>
    <property type="match status" value="1"/>
</dbReference>
<keyword evidence="8" id="KW-0443">Lipid metabolism</keyword>
<dbReference type="SMART" id="SM00564">
    <property type="entry name" value="PQQ"/>
    <property type="match status" value="6"/>
</dbReference>
<evidence type="ECO:0000256" key="9">
    <source>
        <dbReference type="ARBA" id="ARBA00068526"/>
    </source>
</evidence>
<keyword evidence="3" id="KW-0597">Phosphoprotein</keyword>
<dbReference type="SUPFAM" id="SSF50998">
    <property type="entry name" value="Quinoprotein alcohol dehydrogenase-like"/>
    <property type="match status" value="1"/>
</dbReference>
<dbReference type="EMBL" id="SOYY01000018">
    <property type="protein sequence ID" value="KAA0708657.1"/>
    <property type="molecule type" value="Genomic_DNA"/>
</dbReference>
<evidence type="ECO:0000313" key="14">
    <source>
        <dbReference type="Proteomes" id="UP000324632"/>
    </source>
</evidence>
<dbReference type="InterPro" id="IPR002372">
    <property type="entry name" value="PQQ_rpt_dom"/>
</dbReference>
<dbReference type="InterPro" id="IPR011047">
    <property type="entry name" value="Quinoprotein_ADH-like_sf"/>
</dbReference>
<dbReference type="InterPro" id="IPR020845">
    <property type="entry name" value="AMP-binding_CS"/>
</dbReference>
<dbReference type="Gene3D" id="2.130.10.10">
    <property type="entry name" value="YVTN repeat-like/Quinoprotein amine dehydrogenase"/>
    <property type="match status" value="3"/>
</dbReference>
<keyword evidence="7" id="KW-0067">ATP-binding</keyword>
<feature type="region of interest" description="Disordered" evidence="11">
    <location>
        <begin position="682"/>
        <end position="703"/>
    </location>
</feature>
<dbReference type="Proteomes" id="UP000324632">
    <property type="component" value="Chromosome 18"/>
</dbReference>
<dbReference type="SUPFAM" id="SSF56801">
    <property type="entry name" value="Acetyl-CoA synthetase-like"/>
    <property type="match status" value="1"/>
</dbReference>
<keyword evidence="2" id="KW-0596">Phosphopantetheine</keyword>
<feature type="domain" description="Carrier" evidence="12">
    <location>
        <begin position="599"/>
        <end position="676"/>
    </location>
</feature>
<dbReference type="InterPro" id="IPR052091">
    <property type="entry name" value="Beta-ala_Activ/Resist"/>
</dbReference>
<protein>
    <recommendedName>
        <fullName evidence="9">Beta-alanine-activating enzyme</fullName>
    </recommendedName>
    <alternativeName>
        <fullName evidence="10">Acyl-CoA synthetase family member 4</fullName>
    </alternativeName>
</protein>
<reference evidence="13 14" key="1">
    <citation type="journal article" date="2019" name="Mol. Ecol. Resour.">
        <title>Chromosome-level genome assembly of Triplophysa tibetana, a fish adapted to the harsh high-altitude environment of the Tibetan Plateau.</title>
        <authorList>
            <person name="Yang X."/>
            <person name="Liu H."/>
            <person name="Ma Z."/>
            <person name="Zou Y."/>
            <person name="Zou M."/>
            <person name="Mao Y."/>
            <person name="Li X."/>
            <person name="Wang H."/>
            <person name="Chen T."/>
            <person name="Wang W."/>
            <person name="Yang R."/>
        </authorList>
    </citation>
    <scope>NUCLEOTIDE SEQUENCE [LARGE SCALE GENOMIC DNA]</scope>
    <source>
        <strain evidence="13">TTIB1903HZAU</strain>
        <tissue evidence="13">Muscle</tissue>
    </source>
</reference>
<dbReference type="PROSITE" id="PS00455">
    <property type="entry name" value="AMP_BINDING"/>
    <property type="match status" value="1"/>
</dbReference>
<dbReference type="InterPro" id="IPR009081">
    <property type="entry name" value="PP-bd_ACP"/>
</dbReference>